<comment type="caution">
    <text evidence="2">The sequence shown here is derived from an EMBL/GenBank/DDBJ whole genome shotgun (WGS) entry which is preliminary data.</text>
</comment>
<dbReference type="HOGENOM" id="CLU_082453_1_0_1"/>
<feature type="region of interest" description="Disordered" evidence="1">
    <location>
        <begin position="1"/>
        <end position="25"/>
    </location>
</feature>
<reference evidence="2 3" key="1">
    <citation type="journal article" date="2014" name="Genome Announc.">
        <title>Draft genome sequence of Sclerotinia borealis, a psychrophilic plant pathogenic fungus.</title>
        <authorList>
            <person name="Mardanov A.V."/>
            <person name="Beletsky A.V."/>
            <person name="Kadnikov V.V."/>
            <person name="Ignatov A.N."/>
            <person name="Ravin N.V."/>
        </authorList>
    </citation>
    <scope>NUCLEOTIDE SEQUENCE [LARGE SCALE GENOMIC DNA]</scope>
    <source>
        <strain evidence="3">F-4157</strain>
    </source>
</reference>
<evidence type="ECO:0000256" key="1">
    <source>
        <dbReference type="SAM" id="MobiDB-lite"/>
    </source>
</evidence>
<name>W9CPP6_SCLBF</name>
<sequence>MSFRSSERPQGGHSSSPRSSLYPETQQNTAQLIESLNTHRVNTLTELCRIERIAATSNEEEMRLFQEPMTAAWTYYVTSNNLLNELRNLTRNYAFSSELLDDSKWRVSSDPNSNRSWNYAWLILIKIQDDGMIQTYATSEAIKPEMWGGRLPEAEEAVQLAACFTYEWQEALGQMLRHWDTPPTTTGY</sequence>
<dbReference type="EMBL" id="AYSA01000131">
    <property type="protein sequence ID" value="ESZ96604.1"/>
    <property type="molecule type" value="Genomic_DNA"/>
</dbReference>
<accession>W9CPP6</accession>
<evidence type="ECO:0000313" key="2">
    <source>
        <dbReference type="EMBL" id="ESZ96604.1"/>
    </source>
</evidence>
<dbReference type="AlphaFoldDB" id="W9CPP6"/>
<keyword evidence="3" id="KW-1185">Reference proteome</keyword>
<dbReference type="OrthoDB" id="4932428at2759"/>
<proteinExistence type="predicted"/>
<gene>
    <name evidence="2" type="ORF">SBOR_2971</name>
</gene>
<dbReference type="Proteomes" id="UP000019487">
    <property type="component" value="Unassembled WGS sequence"/>
</dbReference>
<organism evidence="2 3">
    <name type="scientific">Sclerotinia borealis (strain F-4128)</name>
    <dbReference type="NCBI Taxonomy" id="1432307"/>
    <lineage>
        <taxon>Eukaryota</taxon>
        <taxon>Fungi</taxon>
        <taxon>Dikarya</taxon>
        <taxon>Ascomycota</taxon>
        <taxon>Pezizomycotina</taxon>
        <taxon>Leotiomycetes</taxon>
        <taxon>Helotiales</taxon>
        <taxon>Sclerotiniaceae</taxon>
        <taxon>Sclerotinia</taxon>
    </lineage>
</organism>
<protein>
    <submittedName>
        <fullName evidence="2">Uncharacterized protein</fullName>
    </submittedName>
</protein>
<evidence type="ECO:0000313" key="3">
    <source>
        <dbReference type="Proteomes" id="UP000019487"/>
    </source>
</evidence>
<feature type="compositionally biased region" description="Polar residues" evidence="1">
    <location>
        <begin position="12"/>
        <end position="25"/>
    </location>
</feature>